<protein>
    <submittedName>
        <fullName evidence="2">Uncharacterized protein YoxC, contains an MCP-like domain</fullName>
    </submittedName>
</protein>
<dbReference type="Proteomes" id="UP000199163">
    <property type="component" value="Unassembled WGS sequence"/>
</dbReference>
<dbReference type="PANTHER" id="PTHR40070:SF1">
    <property type="entry name" value="UPF0478 PROTEIN YTXG"/>
    <property type="match status" value="1"/>
</dbReference>
<evidence type="ECO:0000313" key="3">
    <source>
        <dbReference type="Proteomes" id="UP000199163"/>
    </source>
</evidence>
<dbReference type="AlphaFoldDB" id="A0A1G8K1T1"/>
<dbReference type="PANTHER" id="PTHR40070">
    <property type="entry name" value="UPF0478 PROTEIN YTXG"/>
    <property type="match status" value="1"/>
</dbReference>
<name>A0A1G8K1T1_9BACI</name>
<keyword evidence="1" id="KW-1133">Transmembrane helix</keyword>
<accession>A0A1G8K1T1</accession>
<keyword evidence="1" id="KW-0812">Transmembrane</keyword>
<feature type="transmembrane region" description="Helical" evidence="1">
    <location>
        <begin position="6"/>
        <end position="23"/>
    </location>
</feature>
<dbReference type="InterPro" id="IPR009293">
    <property type="entry name" value="UPF0478"/>
</dbReference>
<evidence type="ECO:0000313" key="2">
    <source>
        <dbReference type="EMBL" id="SDI37339.1"/>
    </source>
</evidence>
<dbReference type="Pfam" id="PF06103">
    <property type="entry name" value="DUF948"/>
    <property type="match status" value="1"/>
</dbReference>
<gene>
    <name evidence="2" type="ORF">SAMN05192534_1403</name>
</gene>
<keyword evidence="1" id="KW-0472">Membrane</keyword>
<dbReference type="OrthoDB" id="2437843at2"/>
<evidence type="ECO:0000256" key="1">
    <source>
        <dbReference type="SAM" id="Phobius"/>
    </source>
</evidence>
<organism evidence="2 3">
    <name type="scientific">Alteribacillus persepolensis</name>
    <dbReference type="NCBI Taxonomy" id="568899"/>
    <lineage>
        <taxon>Bacteria</taxon>
        <taxon>Bacillati</taxon>
        <taxon>Bacillota</taxon>
        <taxon>Bacilli</taxon>
        <taxon>Bacillales</taxon>
        <taxon>Bacillaceae</taxon>
        <taxon>Alteribacillus</taxon>
    </lineage>
</organism>
<dbReference type="RefSeq" id="WP_091276782.1">
    <property type="nucleotide sequence ID" value="NZ_FNDK01000040.1"/>
</dbReference>
<proteinExistence type="predicted"/>
<reference evidence="2 3" key="1">
    <citation type="submission" date="2016-10" db="EMBL/GenBank/DDBJ databases">
        <authorList>
            <person name="de Groot N.N."/>
        </authorList>
    </citation>
    <scope>NUCLEOTIDE SEQUENCE [LARGE SCALE GENOMIC DNA]</scope>
    <source>
        <strain evidence="2 3">DSM 21632</strain>
    </source>
</reference>
<dbReference type="STRING" id="568899.SAMN05192534_1403"/>
<sequence length="152" mass="16598">MDLLGIGVLIAAIAFCVLVIFLIRALNNLSSVLAGVDKTVEKLPDQLDDVMQQSSQVIENGNQTLTDLNEKMQALTPLFYMVGDAGEASRKFSSSLADFTVSLKKNTNEGKEAAQKKDLGGIYGMLAFIYYLTQKRKAWKEAKEGSGTNNEN</sequence>
<dbReference type="EMBL" id="FNDK01000040">
    <property type="protein sequence ID" value="SDI37339.1"/>
    <property type="molecule type" value="Genomic_DNA"/>
</dbReference>
<keyword evidence="3" id="KW-1185">Reference proteome</keyword>